<dbReference type="GO" id="GO:0042918">
    <property type="term" value="P:alkanesulfonate transmembrane transport"/>
    <property type="evidence" value="ECO:0007669"/>
    <property type="project" value="UniProtKB-ARBA"/>
</dbReference>
<evidence type="ECO:0000256" key="4">
    <source>
        <dbReference type="ARBA" id="ARBA00022692"/>
    </source>
</evidence>
<comment type="subcellular location">
    <subcellularLocation>
        <location evidence="1 7">Cell membrane</location>
        <topology evidence="1 7">Multi-pass membrane protein</topology>
    </subcellularLocation>
</comment>
<evidence type="ECO:0000256" key="7">
    <source>
        <dbReference type="RuleBase" id="RU363032"/>
    </source>
</evidence>
<evidence type="ECO:0000256" key="3">
    <source>
        <dbReference type="ARBA" id="ARBA00022475"/>
    </source>
</evidence>
<evidence type="ECO:0000256" key="6">
    <source>
        <dbReference type="ARBA" id="ARBA00023136"/>
    </source>
</evidence>
<evidence type="ECO:0000259" key="8">
    <source>
        <dbReference type="PROSITE" id="PS50928"/>
    </source>
</evidence>
<feature type="transmembrane region" description="Helical" evidence="7">
    <location>
        <begin position="104"/>
        <end position="124"/>
    </location>
</feature>
<proteinExistence type="inferred from homology"/>
<dbReference type="GO" id="GO:0005886">
    <property type="term" value="C:plasma membrane"/>
    <property type="evidence" value="ECO:0007669"/>
    <property type="project" value="UniProtKB-SubCell"/>
</dbReference>
<organism evidence="9 10">
    <name type="scientific">Faecalicatena orotica</name>
    <dbReference type="NCBI Taxonomy" id="1544"/>
    <lineage>
        <taxon>Bacteria</taxon>
        <taxon>Bacillati</taxon>
        <taxon>Bacillota</taxon>
        <taxon>Clostridia</taxon>
        <taxon>Lachnospirales</taxon>
        <taxon>Lachnospiraceae</taxon>
        <taxon>Faecalicatena</taxon>
    </lineage>
</organism>
<evidence type="ECO:0000313" key="10">
    <source>
        <dbReference type="Proteomes" id="UP000245845"/>
    </source>
</evidence>
<dbReference type="AlphaFoldDB" id="A0A2Y9BNI1"/>
<dbReference type="InterPro" id="IPR035906">
    <property type="entry name" value="MetI-like_sf"/>
</dbReference>
<dbReference type="PANTHER" id="PTHR30151:SF0">
    <property type="entry name" value="ABC TRANSPORTER PERMEASE PROTEIN MJ0413-RELATED"/>
    <property type="match status" value="1"/>
</dbReference>
<protein>
    <submittedName>
        <fullName evidence="9">NitT/TauT family transport system permease protein/sulfonate transport system permease protein</fullName>
    </submittedName>
</protein>
<dbReference type="SUPFAM" id="SSF161098">
    <property type="entry name" value="MetI-like"/>
    <property type="match status" value="1"/>
</dbReference>
<comment type="similarity">
    <text evidence="7">Belongs to the binding-protein-dependent transport system permease family.</text>
</comment>
<evidence type="ECO:0000256" key="5">
    <source>
        <dbReference type="ARBA" id="ARBA00022989"/>
    </source>
</evidence>
<feature type="transmembrane region" description="Helical" evidence="7">
    <location>
        <begin position="130"/>
        <end position="146"/>
    </location>
</feature>
<keyword evidence="4 7" id="KW-0812">Transmembrane</keyword>
<dbReference type="InterPro" id="IPR000515">
    <property type="entry name" value="MetI-like"/>
</dbReference>
<feature type="transmembrane region" description="Helical" evidence="7">
    <location>
        <begin position="7"/>
        <end position="27"/>
    </location>
</feature>
<gene>
    <name evidence="9" type="ORF">A8806_113101</name>
</gene>
<dbReference type="CDD" id="cd06261">
    <property type="entry name" value="TM_PBP2"/>
    <property type="match status" value="1"/>
</dbReference>
<comment type="caution">
    <text evidence="9">The sequence shown here is derived from an EMBL/GenBank/DDBJ whole genome shotgun (WGS) entry which is preliminary data.</text>
</comment>
<dbReference type="Proteomes" id="UP000245845">
    <property type="component" value="Unassembled WGS sequence"/>
</dbReference>
<evidence type="ECO:0000256" key="2">
    <source>
        <dbReference type="ARBA" id="ARBA00022448"/>
    </source>
</evidence>
<evidence type="ECO:0000313" key="9">
    <source>
        <dbReference type="EMBL" id="PWJ23668.1"/>
    </source>
</evidence>
<feature type="transmembrane region" description="Helical" evidence="7">
    <location>
        <begin position="71"/>
        <end position="92"/>
    </location>
</feature>
<dbReference type="PROSITE" id="PS50928">
    <property type="entry name" value="ABC_TM1"/>
    <property type="match status" value="1"/>
</dbReference>
<accession>A0A2Y9BNI1</accession>
<keyword evidence="3" id="KW-1003">Cell membrane</keyword>
<keyword evidence="5 7" id="KW-1133">Transmembrane helix</keyword>
<name>A0A2Y9BNI1_9FIRM</name>
<evidence type="ECO:0000256" key="1">
    <source>
        <dbReference type="ARBA" id="ARBA00004651"/>
    </source>
</evidence>
<dbReference type="RefSeq" id="WP_109732849.1">
    <property type="nucleotide sequence ID" value="NZ_BAAACK010000005.1"/>
</dbReference>
<feature type="domain" description="ABC transmembrane type-1" evidence="8">
    <location>
        <begin position="64"/>
        <end position="244"/>
    </location>
</feature>
<feature type="transmembrane region" description="Helical" evidence="7">
    <location>
        <begin position="224"/>
        <end position="247"/>
    </location>
</feature>
<keyword evidence="2 7" id="KW-0813">Transport</keyword>
<dbReference type="Pfam" id="PF00528">
    <property type="entry name" value="BPD_transp_1"/>
    <property type="match status" value="1"/>
</dbReference>
<keyword evidence="6 7" id="KW-0472">Membrane</keyword>
<sequence length="259" mass="28202">MKTKEKSLAVGIGAAAILSVFLIWYFAASYTKVSLFFPTPQKVFSRFAESLSVPIGKYTLQMHVLYSLKRVFVGFGLSSVTGIILGVAMGYSKTVNAIVRPIFNIIRPIPGLAWIPLAILWFGIGETTKYFIIFMGGFANIVLNSYDGTNKVDQTLVGAAELLGANKFQIFVNIILPSATPYIFAGLQVSLSTSWMAVLAAEMISSYEGAGWIINMGMNTGDTVLILVGMISIAIIGFALANIMRVLERRLCSWTVRGK</sequence>
<dbReference type="PANTHER" id="PTHR30151">
    <property type="entry name" value="ALKANE SULFONATE ABC TRANSPORTER-RELATED, MEMBRANE SUBUNIT"/>
    <property type="match status" value="1"/>
</dbReference>
<reference evidence="9 10" key="1">
    <citation type="submission" date="2018-05" db="EMBL/GenBank/DDBJ databases">
        <title>The Hungate 1000. A catalogue of reference genomes from the rumen microbiome.</title>
        <authorList>
            <person name="Kelly W."/>
        </authorList>
    </citation>
    <scope>NUCLEOTIDE SEQUENCE [LARGE SCALE GENOMIC DNA]</scope>
    <source>
        <strain evidence="9 10">NLAE-zl-C242</strain>
    </source>
</reference>
<dbReference type="OrthoDB" id="34174at2"/>
<keyword evidence="10" id="KW-1185">Reference proteome</keyword>
<dbReference type="EMBL" id="QGDL01000013">
    <property type="protein sequence ID" value="PWJ23668.1"/>
    <property type="molecule type" value="Genomic_DNA"/>
</dbReference>
<dbReference type="FunFam" id="1.10.3720.10:FF:000003">
    <property type="entry name" value="Aliphatic sulfonate ABC transporter permease"/>
    <property type="match status" value="1"/>
</dbReference>
<dbReference type="Gene3D" id="1.10.3720.10">
    <property type="entry name" value="MetI-like"/>
    <property type="match status" value="1"/>
</dbReference>